<accession>A0ABU9XKT0</accession>
<evidence type="ECO:0008006" key="3">
    <source>
        <dbReference type="Google" id="ProtNLM"/>
    </source>
</evidence>
<keyword evidence="2" id="KW-1185">Reference proteome</keyword>
<name>A0ABU9XKT0_9BACI</name>
<dbReference type="Proteomes" id="UP001444625">
    <property type="component" value="Unassembled WGS sequence"/>
</dbReference>
<dbReference type="SUPFAM" id="SSF53850">
    <property type="entry name" value="Periplasmic binding protein-like II"/>
    <property type="match status" value="1"/>
</dbReference>
<protein>
    <recommendedName>
        <fullName evidence="3">Solute-binding protein family 5 domain-containing protein</fullName>
    </recommendedName>
</protein>
<dbReference type="Gene3D" id="3.10.105.10">
    <property type="entry name" value="Dipeptide-binding Protein, Domain 3"/>
    <property type="match status" value="1"/>
</dbReference>
<evidence type="ECO:0000313" key="2">
    <source>
        <dbReference type="Proteomes" id="UP001444625"/>
    </source>
</evidence>
<organism evidence="1 2">
    <name type="scientific">Ornithinibacillus xuwenensis</name>
    <dbReference type="NCBI Taxonomy" id="3144668"/>
    <lineage>
        <taxon>Bacteria</taxon>
        <taxon>Bacillati</taxon>
        <taxon>Bacillota</taxon>
        <taxon>Bacilli</taxon>
        <taxon>Bacillales</taxon>
        <taxon>Bacillaceae</taxon>
        <taxon>Ornithinibacillus</taxon>
    </lineage>
</organism>
<sequence>MIHDLGYPRYQVKHSFMKRHDDTIYDRNQEMSGQLESDEAFILLTYENTPNEADITWIQTECLKHNIKMEIKVVPYEEFHQEASNADLVLSEYVAEDIELVALYNVFLAETSVVQMLSRLEQKQLLQTLYRKSLQQDKQAKLLDDIGQMEDLLLQEGIIMPLYSTYQKALFHRNLMGISINSIGLVPFKDLFYKR</sequence>
<dbReference type="EMBL" id="JBDIML010000008">
    <property type="protein sequence ID" value="MEN2768898.1"/>
    <property type="molecule type" value="Genomic_DNA"/>
</dbReference>
<gene>
    <name evidence="1" type="ORF">ABC228_17130</name>
</gene>
<dbReference type="Gene3D" id="3.40.190.10">
    <property type="entry name" value="Periplasmic binding protein-like II"/>
    <property type="match status" value="1"/>
</dbReference>
<comment type="caution">
    <text evidence="1">The sequence shown here is derived from an EMBL/GenBank/DDBJ whole genome shotgun (WGS) entry which is preliminary data.</text>
</comment>
<proteinExistence type="predicted"/>
<reference evidence="1 2" key="1">
    <citation type="submission" date="2024-05" db="EMBL/GenBank/DDBJ databases">
        <authorList>
            <person name="Haq I."/>
            <person name="Ullah Z."/>
            <person name="Ahmad R."/>
            <person name="Li M."/>
            <person name="Tong Y."/>
        </authorList>
    </citation>
    <scope>NUCLEOTIDE SEQUENCE [LARGE SCALE GENOMIC DNA]</scope>
    <source>
        <strain evidence="1 2">16A2E</strain>
    </source>
</reference>
<evidence type="ECO:0000313" key="1">
    <source>
        <dbReference type="EMBL" id="MEN2768898.1"/>
    </source>
</evidence>
<dbReference type="RefSeq" id="WP_345826396.1">
    <property type="nucleotide sequence ID" value="NZ_JBDIML010000008.1"/>
</dbReference>